<dbReference type="RefSeq" id="XP_012899587.1">
    <property type="nucleotide sequence ID" value="XM_013044133.1"/>
</dbReference>
<reference evidence="1" key="1">
    <citation type="submission" date="2010-02" db="EMBL/GenBank/DDBJ databases">
        <title>Sequencing and annotation of the Blastocystis hominis genome.</title>
        <authorList>
            <person name="Wincker P."/>
        </authorList>
    </citation>
    <scope>NUCLEOTIDE SEQUENCE</scope>
    <source>
        <strain evidence="1">Singapore isolate B</strain>
    </source>
</reference>
<accession>D8MBV0</accession>
<dbReference type="AlphaFoldDB" id="D8MBV0"/>
<evidence type="ECO:0000313" key="2">
    <source>
        <dbReference type="Proteomes" id="UP000008312"/>
    </source>
</evidence>
<gene>
    <name evidence="1" type="ORF">GSBLH_T00005130001</name>
</gene>
<evidence type="ECO:0000313" key="1">
    <source>
        <dbReference type="EMBL" id="CBK25539.2"/>
    </source>
</evidence>
<dbReference type="EMBL" id="FN668691">
    <property type="protein sequence ID" value="CBK25539.2"/>
    <property type="molecule type" value="Genomic_DNA"/>
</dbReference>
<dbReference type="GeneID" id="24922110"/>
<name>D8MBV0_BLAHO</name>
<dbReference type="OrthoDB" id="10447855at2759"/>
<protein>
    <submittedName>
        <fullName evidence="1">Uncharacterized protein</fullName>
    </submittedName>
</protein>
<dbReference type="Proteomes" id="UP000008312">
    <property type="component" value="Unassembled WGS sequence"/>
</dbReference>
<keyword evidence="2" id="KW-1185">Reference proteome</keyword>
<proteinExistence type="predicted"/>
<sequence>MQPKKKVPIVLGESITKEDKERLLLRYSFLPQGVNREKSGIVSIEPEGDSAFVEFFDDFDKRGYGKLCGSFKYSAKNEFIVEFRDGKFVIEKIGAYINHLNVQAVDDVYLCLIEIITWMVHC</sequence>
<dbReference type="InParanoid" id="D8MBV0"/>
<organism evidence="1">
    <name type="scientific">Blastocystis hominis</name>
    <dbReference type="NCBI Taxonomy" id="12968"/>
    <lineage>
        <taxon>Eukaryota</taxon>
        <taxon>Sar</taxon>
        <taxon>Stramenopiles</taxon>
        <taxon>Bigyra</taxon>
        <taxon>Opalozoa</taxon>
        <taxon>Opalinata</taxon>
        <taxon>Blastocystidae</taxon>
        <taxon>Blastocystis</taxon>
    </lineage>
</organism>